<keyword evidence="7 13" id="KW-0812">Transmembrane</keyword>
<keyword evidence="5" id="KW-0328">Glycosyltransferase</keyword>
<dbReference type="AlphaFoldDB" id="A0A0S4J5Q4"/>
<feature type="domain" description="Fringe-like glycosyltransferase" evidence="12">
    <location>
        <begin position="83"/>
        <end position="254"/>
    </location>
</feature>
<evidence type="ECO:0000313" key="14">
    <source>
        <dbReference type="Proteomes" id="UP000051952"/>
    </source>
</evidence>
<protein>
    <recommendedName>
        <fullName evidence="4">N-acetylgalactosaminide beta-1,3-galactosyltransferase</fullName>
        <ecNumber evidence="4">2.4.1.122</ecNumber>
    </recommendedName>
</protein>
<keyword evidence="9" id="KW-0735">Signal-anchor</keyword>
<keyword evidence="10" id="KW-1133">Transmembrane helix</keyword>
<dbReference type="EC" id="2.4.1.122" evidence="4"/>
<proteinExistence type="inferred from homology"/>
<dbReference type="InterPro" id="IPR026050">
    <property type="entry name" value="C1GALT1/C1GALT1_chp1"/>
</dbReference>
<dbReference type="OrthoDB" id="414175at2759"/>
<dbReference type="Proteomes" id="UP000051952">
    <property type="component" value="Unassembled WGS sequence"/>
</dbReference>
<dbReference type="PANTHER" id="PTHR23033">
    <property type="entry name" value="BETA1,3-GALACTOSYLTRANSFERASE"/>
    <property type="match status" value="1"/>
</dbReference>
<sequence length="324" mass="35889">MSRIRTICSKELVGMAILSVLAFSFGVFHATLSTTDSAALGKSPLVPSHPGKRCQSRISTITRNEDVKQLTHVGPYSNATFVYSILTTKAHHSSRLRKVMSTWGKHVNLGFITTDVVDAEFPKSIVLGEGERDLGGKTLQAFEKFCEFDADFFVLIDDDAFVVASNLERGVASQFSRDVPLYGGYSLTHTSVPFIGGGGGIVVSNATMQSLCRQIREPKHTPCRWRASRNLPGDVAVSSCMQSLRIKATHIDGFSPFPMSRMVDSSKAGWCKITWWIPPHLKCNPPYDAAMTMHYVPIDEFDELYYLSYQLHTTASPTLIRLND</sequence>
<name>A0A0S4J5Q4_BODSA</name>
<dbReference type="GO" id="GO:0000166">
    <property type="term" value="F:nucleotide binding"/>
    <property type="evidence" value="ECO:0007669"/>
    <property type="project" value="UniProtKB-KW"/>
</dbReference>
<accession>A0A0S4J5Q4</accession>
<evidence type="ECO:0000256" key="9">
    <source>
        <dbReference type="ARBA" id="ARBA00022968"/>
    </source>
</evidence>
<evidence type="ECO:0000256" key="7">
    <source>
        <dbReference type="ARBA" id="ARBA00022692"/>
    </source>
</evidence>
<dbReference type="VEuPathDB" id="TriTrypDB:BSAL_77800"/>
<evidence type="ECO:0000256" key="10">
    <source>
        <dbReference type="ARBA" id="ARBA00022989"/>
    </source>
</evidence>
<dbReference type="GO" id="GO:0016020">
    <property type="term" value="C:membrane"/>
    <property type="evidence" value="ECO:0007669"/>
    <property type="project" value="UniProtKB-SubCell"/>
</dbReference>
<evidence type="ECO:0000256" key="8">
    <source>
        <dbReference type="ARBA" id="ARBA00022741"/>
    </source>
</evidence>
<evidence type="ECO:0000256" key="4">
    <source>
        <dbReference type="ARBA" id="ARBA00012557"/>
    </source>
</evidence>
<evidence type="ECO:0000313" key="13">
    <source>
        <dbReference type="EMBL" id="CUG33173.1"/>
    </source>
</evidence>
<comment type="pathway">
    <text evidence="2">Protein modification; protein glycosylation.</text>
</comment>
<reference evidence="14" key="1">
    <citation type="submission" date="2015-09" db="EMBL/GenBank/DDBJ databases">
        <authorList>
            <consortium name="Pathogen Informatics"/>
        </authorList>
    </citation>
    <scope>NUCLEOTIDE SEQUENCE [LARGE SCALE GENOMIC DNA]</scope>
    <source>
        <strain evidence="14">Lake Konstanz</strain>
    </source>
</reference>
<evidence type="ECO:0000256" key="1">
    <source>
        <dbReference type="ARBA" id="ARBA00004606"/>
    </source>
</evidence>
<evidence type="ECO:0000259" key="12">
    <source>
        <dbReference type="Pfam" id="PF02434"/>
    </source>
</evidence>
<dbReference type="InterPro" id="IPR003378">
    <property type="entry name" value="Fringe-like_glycosylTrfase"/>
</dbReference>
<dbReference type="EMBL" id="CYKH01000754">
    <property type="protein sequence ID" value="CUG33173.1"/>
    <property type="molecule type" value="Genomic_DNA"/>
</dbReference>
<evidence type="ECO:0000256" key="5">
    <source>
        <dbReference type="ARBA" id="ARBA00022676"/>
    </source>
</evidence>
<organism evidence="13 14">
    <name type="scientific">Bodo saltans</name>
    <name type="common">Flagellated protozoan</name>
    <dbReference type="NCBI Taxonomy" id="75058"/>
    <lineage>
        <taxon>Eukaryota</taxon>
        <taxon>Discoba</taxon>
        <taxon>Euglenozoa</taxon>
        <taxon>Kinetoplastea</taxon>
        <taxon>Metakinetoplastina</taxon>
        <taxon>Eubodonida</taxon>
        <taxon>Bodonidae</taxon>
        <taxon>Bodo</taxon>
    </lineage>
</organism>
<keyword evidence="8" id="KW-0547">Nucleotide-binding</keyword>
<keyword evidence="6" id="KW-0808">Transferase</keyword>
<keyword evidence="11" id="KW-0472">Membrane</keyword>
<evidence type="ECO:0000256" key="2">
    <source>
        <dbReference type="ARBA" id="ARBA00004922"/>
    </source>
</evidence>
<comment type="similarity">
    <text evidence="3">Belongs to the glycosyltransferase 31 family. Beta3-Gal-T subfamily.</text>
</comment>
<keyword evidence="14" id="KW-1185">Reference proteome</keyword>
<evidence type="ECO:0000256" key="6">
    <source>
        <dbReference type="ARBA" id="ARBA00022679"/>
    </source>
</evidence>
<dbReference type="Gene3D" id="3.90.550.50">
    <property type="match status" value="1"/>
</dbReference>
<comment type="subcellular location">
    <subcellularLocation>
        <location evidence="1">Membrane</location>
        <topology evidence="1">Single-pass type II membrane protein</topology>
    </subcellularLocation>
</comment>
<dbReference type="Pfam" id="PF02434">
    <property type="entry name" value="Fringe"/>
    <property type="match status" value="1"/>
</dbReference>
<dbReference type="GO" id="GO:0016263">
    <property type="term" value="F:glycoprotein-N-acetylgalactosamine 3-beta-galactosyltransferase activity"/>
    <property type="evidence" value="ECO:0007669"/>
    <property type="project" value="UniProtKB-EC"/>
</dbReference>
<gene>
    <name evidence="13" type="ORF">BSAL_77800</name>
</gene>
<evidence type="ECO:0000256" key="11">
    <source>
        <dbReference type="ARBA" id="ARBA00023136"/>
    </source>
</evidence>
<evidence type="ECO:0000256" key="3">
    <source>
        <dbReference type="ARBA" id="ARBA00006462"/>
    </source>
</evidence>